<keyword evidence="2" id="KW-1185">Reference proteome</keyword>
<accession>A0ABP0YLU4</accession>
<evidence type="ECO:0000313" key="1">
    <source>
        <dbReference type="EMBL" id="CAK9321346.1"/>
    </source>
</evidence>
<evidence type="ECO:0000313" key="2">
    <source>
        <dbReference type="Proteomes" id="UP001642487"/>
    </source>
</evidence>
<sequence>MDNITFKILSGSGRQLKSTRYPFFGFGPLLACHLKHSRDSHHCSFSLSPLPLSFSNLYQPAIQCLADFQVSPQISPPFLFCFQKFLVTGIPRS</sequence>
<protein>
    <submittedName>
        <fullName evidence="1">Uncharacterized protein</fullName>
    </submittedName>
</protein>
<gene>
    <name evidence="1" type="ORF">CITCOLO1_LOCUS13416</name>
</gene>
<reference evidence="1 2" key="1">
    <citation type="submission" date="2024-03" db="EMBL/GenBank/DDBJ databases">
        <authorList>
            <person name="Gkanogiannis A."/>
            <person name="Becerra Lopez-Lavalle L."/>
        </authorList>
    </citation>
    <scope>NUCLEOTIDE SEQUENCE [LARGE SCALE GENOMIC DNA]</scope>
</reference>
<name>A0ABP0YLU4_9ROSI</name>
<dbReference type="EMBL" id="OZ021739">
    <property type="protein sequence ID" value="CAK9321346.1"/>
    <property type="molecule type" value="Genomic_DNA"/>
</dbReference>
<dbReference type="Proteomes" id="UP001642487">
    <property type="component" value="Chromosome 5"/>
</dbReference>
<organism evidence="1 2">
    <name type="scientific">Citrullus colocynthis</name>
    <name type="common">colocynth</name>
    <dbReference type="NCBI Taxonomy" id="252529"/>
    <lineage>
        <taxon>Eukaryota</taxon>
        <taxon>Viridiplantae</taxon>
        <taxon>Streptophyta</taxon>
        <taxon>Embryophyta</taxon>
        <taxon>Tracheophyta</taxon>
        <taxon>Spermatophyta</taxon>
        <taxon>Magnoliopsida</taxon>
        <taxon>eudicotyledons</taxon>
        <taxon>Gunneridae</taxon>
        <taxon>Pentapetalae</taxon>
        <taxon>rosids</taxon>
        <taxon>fabids</taxon>
        <taxon>Cucurbitales</taxon>
        <taxon>Cucurbitaceae</taxon>
        <taxon>Benincaseae</taxon>
        <taxon>Citrullus</taxon>
    </lineage>
</organism>
<proteinExistence type="predicted"/>